<reference evidence="1 2" key="1">
    <citation type="submission" date="2020-07" db="EMBL/GenBank/DDBJ databases">
        <title>Endozoicomonas sp. nov., isolated from sediment.</title>
        <authorList>
            <person name="Gu T."/>
        </authorList>
    </citation>
    <scope>NUCLEOTIDE SEQUENCE [LARGE SCALE GENOMIC DNA]</scope>
    <source>
        <strain evidence="1 2">SM1973</strain>
    </source>
</reference>
<comment type="caution">
    <text evidence="1">The sequence shown here is derived from an EMBL/GenBank/DDBJ whole genome shotgun (WGS) entry which is preliminary data.</text>
</comment>
<organism evidence="1 2">
    <name type="scientific">Spartinivicinus marinus</name>
    <dbReference type="NCBI Taxonomy" id="2994442"/>
    <lineage>
        <taxon>Bacteria</taxon>
        <taxon>Pseudomonadati</taxon>
        <taxon>Pseudomonadota</taxon>
        <taxon>Gammaproteobacteria</taxon>
        <taxon>Oceanospirillales</taxon>
        <taxon>Zooshikellaceae</taxon>
        <taxon>Spartinivicinus</taxon>
    </lineage>
</organism>
<evidence type="ECO:0000313" key="2">
    <source>
        <dbReference type="Proteomes" id="UP000569732"/>
    </source>
</evidence>
<gene>
    <name evidence="1" type="ORF">H0A36_26530</name>
</gene>
<keyword evidence="2" id="KW-1185">Reference proteome</keyword>
<dbReference type="EMBL" id="JACCKB010000103">
    <property type="protein sequence ID" value="NYZ69576.1"/>
    <property type="molecule type" value="Genomic_DNA"/>
</dbReference>
<sequence length="143" mass="16613">MKEWDEVKEEFEADGSLRDIYVEEVNISEWNSFISAILRSKYRIKFIHGDREISLPEDFGSIKKLQLEEPTTLHIWVTDKTQLNCHFFIESEIELDVSPYDIQDSASYSSLVSFLKWLAALLGKQVKLTHEGMQNQVILSVTN</sequence>
<accession>A0A853INY1</accession>
<protein>
    <submittedName>
        <fullName evidence="1">Protein export chaperone SecB</fullName>
    </submittedName>
</protein>
<dbReference type="AlphaFoldDB" id="A0A853INY1"/>
<dbReference type="Proteomes" id="UP000569732">
    <property type="component" value="Unassembled WGS sequence"/>
</dbReference>
<name>A0A853INY1_9GAMM</name>
<proteinExistence type="predicted"/>
<dbReference type="RefSeq" id="WP_180571560.1">
    <property type="nucleotide sequence ID" value="NZ_JACCKB010000103.1"/>
</dbReference>
<evidence type="ECO:0000313" key="1">
    <source>
        <dbReference type="EMBL" id="NYZ69576.1"/>
    </source>
</evidence>